<keyword evidence="9" id="KW-1185">Reference proteome</keyword>
<feature type="transmembrane region" description="Helical" evidence="6">
    <location>
        <begin position="54"/>
        <end position="75"/>
    </location>
</feature>
<dbReference type="Pfam" id="PF04515">
    <property type="entry name" value="Choline_transpo"/>
    <property type="match status" value="1"/>
</dbReference>
<evidence type="ECO:0000313" key="9">
    <source>
        <dbReference type="Proteomes" id="UP001341840"/>
    </source>
</evidence>
<evidence type="ECO:0000256" key="2">
    <source>
        <dbReference type="ARBA" id="ARBA00007168"/>
    </source>
</evidence>
<organism evidence="8 9">
    <name type="scientific">Stylosanthes scabra</name>
    <dbReference type="NCBI Taxonomy" id="79078"/>
    <lineage>
        <taxon>Eukaryota</taxon>
        <taxon>Viridiplantae</taxon>
        <taxon>Streptophyta</taxon>
        <taxon>Embryophyta</taxon>
        <taxon>Tracheophyta</taxon>
        <taxon>Spermatophyta</taxon>
        <taxon>Magnoliopsida</taxon>
        <taxon>eudicotyledons</taxon>
        <taxon>Gunneridae</taxon>
        <taxon>Pentapetalae</taxon>
        <taxon>rosids</taxon>
        <taxon>fabids</taxon>
        <taxon>Fabales</taxon>
        <taxon>Fabaceae</taxon>
        <taxon>Papilionoideae</taxon>
        <taxon>50 kb inversion clade</taxon>
        <taxon>dalbergioids sensu lato</taxon>
        <taxon>Dalbergieae</taxon>
        <taxon>Pterocarpus clade</taxon>
        <taxon>Stylosanthes</taxon>
    </lineage>
</organism>
<comment type="similarity">
    <text evidence="2 6">Belongs to the CTL (choline transporter-like) family.</text>
</comment>
<sequence>MVVFITIYGLNSDSRNPHFHPWKWYIPILASTVCAGITAFIWQQYTYNRSVDSFMQAFCFSPALTVLMATMFAYIGTALSISLALLSFVSAIAQFAYAIWVGPRIEYSTDIYWLATAAPPDGANRLALESIAIGVFYCCFLVLGIGGATALDENKTRLAIFFISVIMLSMFWTMQFLKNVIRLTISYVKYIEVVRYVTWDTNVARSTAIRGYSGRIAMGSILVPVMTLFHNFARLMGFTTISTVLARCGNQWGFLYIGMFNRGFVQSSSAAWEMFTRAGMVPLIDSDLTEPFCFSSALGVGAVCSMVSGILSLVLHQSYALEVSIYAYFIGYFMCRLALGWQEACVEAYYVASMVRPTSSGTIQRALEQHRRRSQGPSSTSTPILRSPVGSSSISAPIQRSDDQGSSSTSAPLLKETEPTKL</sequence>
<dbReference type="InterPro" id="IPR007603">
    <property type="entry name" value="Choline_transptr-like"/>
</dbReference>
<evidence type="ECO:0000256" key="6">
    <source>
        <dbReference type="RuleBase" id="RU368066"/>
    </source>
</evidence>
<evidence type="ECO:0000313" key="8">
    <source>
        <dbReference type="EMBL" id="MED6157814.1"/>
    </source>
</evidence>
<reference evidence="8 9" key="1">
    <citation type="journal article" date="2023" name="Plants (Basel)">
        <title>Bridging the Gap: Combining Genomics and Transcriptomics Approaches to Understand Stylosanthes scabra, an Orphan Legume from the Brazilian Caatinga.</title>
        <authorList>
            <person name="Ferreira-Neto J.R.C."/>
            <person name="da Silva M.D."/>
            <person name="Binneck E."/>
            <person name="de Melo N.F."/>
            <person name="da Silva R.H."/>
            <person name="de Melo A.L.T.M."/>
            <person name="Pandolfi V."/>
            <person name="Bustamante F.O."/>
            <person name="Brasileiro-Vidal A.C."/>
            <person name="Benko-Iseppon A.M."/>
        </authorList>
    </citation>
    <scope>NUCLEOTIDE SEQUENCE [LARGE SCALE GENOMIC DNA]</scope>
    <source>
        <tissue evidence="8">Leaves</tissue>
    </source>
</reference>
<accession>A0ABU6UAC1</accession>
<feature type="compositionally biased region" description="Polar residues" evidence="7">
    <location>
        <begin position="375"/>
        <end position="411"/>
    </location>
</feature>
<proteinExistence type="inferred from homology"/>
<keyword evidence="3 6" id="KW-0812">Transmembrane</keyword>
<dbReference type="Proteomes" id="UP001341840">
    <property type="component" value="Unassembled WGS sequence"/>
</dbReference>
<protein>
    <recommendedName>
        <fullName evidence="6">Choline transporter-like protein</fullName>
    </recommendedName>
</protein>
<keyword evidence="5 6" id="KW-0472">Membrane</keyword>
<feature type="transmembrane region" description="Helical" evidence="6">
    <location>
        <begin position="157"/>
        <end position="177"/>
    </location>
</feature>
<evidence type="ECO:0000256" key="3">
    <source>
        <dbReference type="ARBA" id="ARBA00022692"/>
    </source>
</evidence>
<name>A0ABU6UAC1_9FABA</name>
<comment type="caution">
    <text evidence="8">The sequence shown here is derived from an EMBL/GenBank/DDBJ whole genome shotgun (WGS) entry which is preliminary data.</text>
</comment>
<feature type="transmembrane region" description="Helical" evidence="6">
    <location>
        <begin position="131"/>
        <end position="151"/>
    </location>
</feature>
<evidence type="ECO:0000256" key="5">
    <source>
        <dbReference type="ARBA" id="ARBA00023136"/>
    </source>
</evidence>
<keyword evidence="4 6" id="KW-1133">Transmembrane helix</keyword>
<evidence type="ECO:0000256" key="7">
    <source>
        <dbReference type="SAM" id="MobiDB-lite"/>
    </source>
</evidence>
<feature type="transmembrane region" description="Helical" evidence="6">
    <location>
        <begin position="319"/>
        <end position="339"/>
    </location>
</feature>
<comment type="subcellular location">
    <subcellularLocation>
        <location evidence="6">Cell membrane</location>
        <topology evidence="6">Multi-pass membrane protein</topology>
    </subcellularLocation>
    <subcellularLocation>
        <location evidence="1">Membrane</location>
        <topology evidence="1">Multi-pass membrane protein</topology>
    </subcellularLocation>
</comment>
<dbReference type="PANTHER" id="PTHR12385">
    <property type="entry name" value="CHOLINE TRANSPORTER-LIKE (SLC FAMILY 44)"/>
    <property type="match status" value="1"/>
</dbReference>
<comment type="function">
    <text evidence="6">Choline transporter.</text>
</comment>
<evidence type="ECO:0000256" key="4">
    <source>
        <dbReference type="ARBA" id="ARBA00022989"/>
    </source>
</evidence>
<gene>
    <name evidence="8" type="ORF">PIB30_027072</name>
</gene>
<feature type="transmembrane region" description="Helical" evidence="6">
    <location>
        <begin position="24"/>
        <end position="42"/>
    </location>
</feature>
<dbReference type="EMBL" id="JASCZI010120932">
    <property type="protein sequence ID" value="MED6157814.1"/>
    <property type="molecule type" value="Genomic_DNA"/>
</dbReference>
<feature type="transmembrane region" description="Helical" evidence="6">
    <location>
        <begin position="81"/>
        <end position="100"/>
    </location>
</feature>
<feature type="transmembrane region" description="Helical" evidence="6">
    <location>
        <begin position="292"/>
        <end position="313"/>
    </location>
</feature>
<dbReference type="PANTHER" id="PTHR12385:SF84">
    <property type="entry name" value="CHOLINE TRANSPORTER-LIKE PROTEIN"/>
    <property type="match status" value="1"/>
</dbReference>
<evidence type="ECO:0000256" key="1">
    <source>
        <dbReference type="ARBA" id="ARBA00004141"/>
    </source>
</evidence>
<feature type="region of interest" description="Disordered" evidence="7">
    <location>
        <begin position="366"/>
        <end position="422"/>
    </location>
</feature>
<feature type="transmembrane region" description="Helical" evidence="6">
    <location>
        <begin position="216"/>
        <end position="233"/>
    </location>
</feature>